<gene>
    <name evidence="2" type="ORF">PCA31118_04478</name>
</gene>
<feature type="region of interest" description="Disordered" evidence="1">
    <location>
        <begin position="1"/>
        <end position="32"/>
    </location>
</feature>
<dbReference type="InterPro" id="IPR024501">
    <property type="entry name" value="DUF3141"/>
</dbReference>
<feature type="compositionally biased region" description="Low complexity" evidence="1">
    <location>
        <begin position="775"/>
        <end position="787"/>
    </location>
</feature>
<evidence type="ECO:0000313" key="2">
    <source>
        <dbReference type="EMBL" id="VVE73282.1"/>
    </source>
</evidence>
<keyword evidence="3" id="KW-1185">Reference proteome</keyword>
<evidence type="ECO:0000256" key="1">
    <source>
        <dbReference type="SAM" id="MobiDB-lite"/>
    </source>
</evidence>
<sequence>MPAKSSAALERSTSRHASRRTAAAPSSSTAATSAIAGSDAPWLPATPWMTSLPWMAAAAEYAVDAWQRSVLFADVMRQRGNQYQAHLAESAPNVLDFASEVILDAHTLPRPCNYCLMRIVPPKDTPTLPNARPFVVVDPRAGHGPGIGGFKPDSEIGAALRAGHPCYFVGFLPDPVPGQTVEDVMRAEAAFLEKVISLHPESAGKPAVIGNCQAGWQVLMTAAMRPELFGPIIVAGAPVSYWAGWRGRNPMRYSGGLLGGSWLTALTSDLGDGRFDGAWLVENFENLDPANTLWRKKYHLYANVDTEAPRYLGFEKYWGGHVFLNAQEMQYIVDNLFVGNRLTSAELITSDGIRLDLRNIRSPIVVFCSYGDNITPPPQALGFVTDMYRDDEEVLSHDQTIVYATHDSIGHLGIFVSGSTGRKEHRKFVNNIDLIDVLPAGIYQAQIADKTDDTLHGELAEGDYVMSIQRRSVEDVRAIVQPDPESDRRFAAVAHLSDIHLGLYRSLVQPWVRAMVTPTSAYWMRLLHPLRVNYELWSDRNPFAVPFAEKAERVRETRRPVSPDNPFLALETAISSAIEQSLNFYRDVRDDGYEKTFEWIYGQPWVQALAGLHGSDGAAVRVHPGTSPEHVAFVKEALALRRHEVRQGGVLEAGIRALLWVHRLHGEADERQFNLARSLPRGDAEISIEHFREIIRRQAGLLRMAPNAAMDAIPGMLAKASPEHIRLVANAVRDLSFAVPLEDGEQNDLERVLAVFERAAQKRDAEVGGNAKPRASASAGSATPASAPRKRAPAAKQAVATPAKTTSAARPKKTATTAKAMGTKSTTNTTRTARPPKATTTTKARKTT</sequence>
<accession>A0A5E5AKF6</accession>
<dbReference type="EMBL" id="CABPSQ010000012">
    <property type="protein sequence ID" value="VVE73282.1"/>
    <property type="molecule type" value="Genomic_DNA"/>
</dbReference>
<dbReference type="InterPro" id="IPR029058">
    <property type="entry name" value="AB_hydrolase_fold"/>
</dbReference>
<evidence type="ECO:0000313" key="3">
    <source>
        <dbReference type="Proteomes" id="UP000414136"/>
    </source>
</evidence>
<organism evidence="2 3">
    <name type="scientific">Pandoraea captiosa</name>
    <dbReference type="NCBI Taxonomy" id="2508302"/>
    <lineage>
        <taxon>Bacteria</taxon>
        <taxon>Pseudomonadati</taxon>
        <taxon>Pseudomonadota</taxon>
        <taxon>Betaproteobacteria</taxon>
        <taxon>Burkholderiales</taxon>
        <taxon>Burkholderiaceae</taxon>
        <taxon>Pandoraea</taxon>
    </lineage>
</organism>
<reference evidence="2 3" key="1">
    <citation type="submission" date="2019-08" db="EMBL/GenBank/DDBJ databases">
        <authorList>
            <person name="Peeters C."/>
        </authorList>
    </citation>
    <scope>NUCLEOTIDE SEQUENCE [LARGE SCALE GENOMIC DNA]</scope>
    <source>
        <strain evidence="2 3">LMG 31118</strain>
    </source>
</reference>
<dbReference type="Pfam" id="PF11339">
    <property type="entry name" value="DUF3141"/>
    <property type="match status" value="1"/>
</dbReference>
<feature type="compositionally biased region" description="Low complexity" evidence="1">
    <location>
        <begin position="20"/>
        <end position="32"/>
    </location>
</feature>
<dbReference type="PANTHER" id="PTHR36837">
    <property type="entry name" value="POLY(3-HYDROXYALKANOATE) POLYMERASE SUBUNIT PHAC"/>
    <property type="match status" value="1"/>
</dbReference>
<feature type="region of interest" description="Disordered" evidence="1">
    <location>
        <begin position="762"/>
        <end position="848"/>
    </location>
</feature>
<feature type="compositionally biased region" description="Low complexity" evidence="1">
    <location>
        <begin position="794"/>
        <end position="842"/>
    </location>
</feature>
<name>A0A5E5AKF6_9BURK</name>
<proteinExistence type="predicted"/>
<dbReference type="PANTHER" id="PTHR36837:SF2">
    <property type="entry name" value="POLY(3-HYDROXYALKANOATE) POLYMERASE SUBUNIT PHAC"/>
    <property type="match status" value="1"/>
</dbReference>
<dbReference type="Proteomes" id="UP000414136">
    <property type="component" value="Unassembled WGS sequence"/>
</dbReference>
<dbReference type="SUPFAM" id="SSF53474">
    <property type="entry name" value="alpha/beta-Hydrolases"/>
    <property type="match status" value="1"/>
</dbReference>
<dbReference type="InterPro" id="IPR051321">
    <property type="entry name" value="PHA/PHB_synthase"/>
</dbReference>
<protein>
    <submittedName>
        <fullName evidence="2">3-hydroxyalkanoate synthetase</fullName>
    </submittedName>
</protein>
<dbReference type="Gene3D" id="3.40.50.1820">
    <property type="entry name" value="alpha/beta hydrolase"/>
    <property type="match status" value="1"/>
</dbReference>
<dbReference type="AlphaFoldDB" id="A0A5E5AKF6"/>